<evidence type="ECO:0000313" key="1">
    <source>
        <dbReference type="EMBL" id="KKN54375.1"/>
    </source>
</evidence>
<dbReference type="EMBL" id="LAZR01000931">
    <property type="protein sequence ID" value="KKN54375.1"/>
    <property type="molecule type" value="Genomic_DNA"/>
</dbReference>
<dbReference type="AlphaFoldDB" id="A0A0F9RCW9"/>
<sequence length="83" mass="9530">MAGNEQRLWLVVLLDSLAHLHEPDRSTWIKSRDFQNISRWSGVRPQVAAQLTARRAKSALRILRSHQNLDKILGQLEGDEDDT</sequence>
<organism evidence="1">
    <name type="scientific">marine sediment metagenome</name>
    <dbReference type="NCBI Taxonomy" id="412755"/>
    <lineage>
        <taxon>unclassified sequences</taxon>
        <taxon>metagenomes</taxon>
        <taxon>ecological metagenomes</taxon>
    </lineage>
</organism>
<protein>
    <submittedName>
        <fullName evidence="1">Uncharacterized protein</fullName>
    </submittedName>
</protein>
<name>A0A0F9RCW9_9ZZZZ</name>
<proteinExistence type="predicted"/>
<comment type="caution">
    <text evidence="1">The sequence shown here is derived from an EMBL/GenBank/DDBJ whole genome shotgun (WGS) entry which is preliminary data.</text>
</comment>
<accession>A0A0F9RCW9</accession>
<reference evidence="1" key="1">
    <citation type="journal article" date="2015" name="Nature">
        <title>Complex archaea that bridge the gap between prokaryotes and eukaryotes.</title>
        <authorList>
            <person name="Spang A."/>
            <person name="Saw J.H."/>
            <person name="Jorgensen S.L."/>
            <person name="Zaremba-Niedzwiedzka K."/>
            <person name="Martijn J."/>
            <person name="Lind A.E."/>
            <person name="van Eijk R."/>
            <person name="Schleper C."/>
            <person name="Guy L."/>
            <person name="Ettema T.J."/>
        </authorList>
    </citation>
    <scope>NUCLEOTIDE SEQUENCE</scope>
</reference>
<gene>
    <name evidence="1" type="ORF">LCGC14_0592730</name>
</gene>